<organism evidence="2 3">
    <name type="scientific">Rotaria sordida</name>
    <dbReference type="NCBI Taxonomy" id="392033"/>
    <lineage>
        <taxon>Eukaryota</taxon>
        <taxon>Metazoa</taxon>
        <taxon>Spiralia</taxon>
        <taxon>Gnathifera</taxon>
        <taxon>Rotifera</taxon>
        <taxon>Eurotatoria</taxon>
        <taxon>Bdelloidea</taxon>
        <taxon>Philodinida</taxon>
        <taxon>Philodinidae</taxon>
        <taxon>Rotaria</taxon>
    </lineage>
</organism>
<comment type="caution">
    <text evidence="2">The sequence shown here is derived from an EMBL/GenBank/DDBJ whole genome shotgun (WGS) entry which is preliminary data.</text>
</comment>
<dbReference type="AlphaFoldDB" id="A0A819SN03"/>
<gene>
    <name evidence="2" type="ORF">JBS370_LOCUS29665</name>
    <name evidence="1" type="ORF">ZHD862_LOCUS18338</name>
</gene>
<evidence type="ECO:0000313" key="1">
    <source>
        <dbReference type="EMBL" id="CAF1115316.1"/>
    </source>
</evidence>
<evidence type="ECO:0000313" key="3">
    <source>
        <dbReference type="Proteomes" id="UP000663836"/>
    </source>
</evidence>
<evidence type="ECO:0000313" key="2">
    <source>
        <dbReference type="EMBL" id="CAF4062286.1"/>
    </source>
</evidence>
<dbReference type="EMBL" id="CAJNOT010000948">
    <property type="protein sequence ID" value="CAF1115316.1"/>
    <property type="molecule type" value="Genomic_DNA"/>
</dbReference>
<sequence>MMHFVFFSYDFLFSRGKILQTSFNLPEQPDLKRLTNVQMFIAGGGTLDIDTNMRDALSLLYEKSNSKEIINTITNMEDNEEILFKEEAIYLCKQITNQITILKAATYVLSNPEEDANSSKLN</sequence>
<reference evidence="2" key="1">
    <citation type="submission" date="2021-02" db="EMBL/GenBank/DDBJ databases">
        <authorList>
            <person name="Nowell W R."/>
        </authorList>
    </citation>
    <scope>NUCLEOTIDE SEQUENCE</scope>
</reference>
<proteinExistence type="predicted"/>
<name>A0A819SN03_9BILA</name>
<dbReference type="Proteomes" id="UP000663864">
    <property type="component" value="Unassembled WGS sequence"/>
</dbReference>
<dbReference type="EMBL" id="CAJOBD010006483">
    <property type="protein sequence ID" value="CAF4062286.1"/>
    <property type="molecule type" value="Genomic_DNA"/>
</dbReference>
<protein>
    <submittedName>
        <fullName evidence="2">Uncharacterized protein</fullName>
    </submittedName>
</protein>
<accession>A0A819SN03</accession>
<dbReference type="Proteomes" id="UP000663836">
    <property type="component" value="Unassembled WGS sequence"/>
</dbReference>